<dbReference type="EMBL" id="LWBS01000012">
    <property type="protein sequence ID" value="OAP97096.1"/>
    <property type="molecule type" value="Genomic_DNA"/>
</dbReference>
<proteinExistence type="predicted"/>
<gene>
    <name evidence="1" type="ORF">A4U53_36920</name>
</gene>
<name>A0A179BZJ6_RHILE</name>
<reference evidence="1" key="1">
    <citation type="submission" date="2016-04" db="EMBL/GenBank/DDBJ databases">
        <title>Fast-growing isolate from the root nodules of Vavilovia formosa.</title>
        <authorList>
            <person name="Kimeklis A."/>
            <person name="Safronova V."/>
            <person name="Belimov A."/>
            <person name="Andronov E."/>
        </authorList>
    </citation>
    <scope>NUCLEOTIDE SEQUENCE [LARGE SCALE GENOMIC DNA]</scope>
    <source>
        <strain evidence="1">Vaf-46</strain>
    </source>
</reference>
<dbReference type="AlphaFoldDB" id="A0A179BZJ6"/>
<organism evidence="1">
    <name type="scientific">Rhizobium leguminosarum</name>
    <dbReference type="NCBI Taxonomy" id="384"/>
    <lineage>
        <taxon>Bacteria</taxon>
        <taxon>Pseudomonadati</taxon>
        <taxon>Pseudomonadota</taxon>
        <taxon>Alphaproteobacteria</taxon>
        <taxon>Hyphomicrobiales</taxon>
        <taxon>Rhizobiaceae</taxon>
        <taxon>Rhizobium/Agrobacterium group</taxon>
        <taxon>Rhizobium</taxon>
    </lineage>
</organism>
<sequence length="522" mass="57195">MVKIAESCLNVLYQHGLSSARFQFYFERAKNDLLADDMACDAIVAEVMQSMDDRRDAATLFGLLLDEARMGIENDSPYGKAFLENAEKAIKARIAADAFEPLRRLKIAGLYRRASLPVPEILMLDPVGENSTDEIPMPDLDGALAALAADVEAEGGGAYDFFSGLDEMTAGMPEEAKAGFIHHLMGLDNPFLERCGLYWLVSGAALTREAVAAGLRERLMRGELQPETLSYLPIIRGWLPASAGRAAIDDIGKLALRQGLADVSKQNRAEPIVSDILATTADGVGAQGLTIVGKLQAQTFVAMILLKTGYGIKDAFVIRCRSKREATNIISYARQEANSVRIDRMTAELLLEAALADGIENGHPPAPGFIDVMEACSLSQLRPQERDLQALLDHVDPQKEIQNATAAQLDRMLRNEPALDALVPFTDSWFEDTGETRGIIQGSRSVRTVEKRIWAFLEGRRDIWARRFLQTAIILKSAKKERMSKALAAAAFALMHKHPLQDIPLMEDIVMTTLDAGGGSPW</sequence>
<evidence type="ECO:0000313" key="1">
    <source>
        <dbReference type="EMBL" id="OAP97096.1"/>
    </source>
</evidence>
<accession>A0A179BZJ6</accession>
<comment type="caution">
    <text evidence="1">The sequence shown here is derived from an EMBL/GenBank/DDBJ whole genome shotgun (WGS) entry which is preliminary data.</text>
</comment>
<protein>
    <submittedName>
        <fullName evidence="1">Uncharacterized protein</fullName>
    </submittedName>
</protein>